<gene>
    <name evidence="1" type="ORF">PoB_007185300</name>
</gene>
<organism evidence="1 2">
    <name type="scientific">Plakobranchus ocellatus</name>
    <dbReference type="NCBI Taxonomy" id="259542"/>
    <lineage>
        <taxon>Eukaryota</taxon>
        <taxon>Metazoa</taxon>
        <taxon>Spiralia</taxon>
        <taxon>Lophotrochozoa</taxon>
        <taxon>Mollusca</taxon>
        <taxon>Gastropoda</taxon>
        <taxon>Heterobranchia</taxon>
        <taxon>Euthyneura</taxon>
        <taxon>Panpulmonata</taxon>
        <taxon>Sacoglossa</taxon>
        <taxon>Placobranchoidea</taxon>
        <taxon>Plakobranchidae</taxon>
        <taxon>Plakobranchus</taxon>
    </lineage>
</organism>
<name>A0AAV4DLZ5_9GAST</name>
<dbReference type="EMBL" id="BLXT01008059">
    <property type="protein sequence ID" value="GFO45348.1"/>
    <property type="molecule type" value="Genomic_DNA"/>
</dbReference>
<dbReference type="Proteomes" id="UP000735302">
    <property type="component" value="Unassembled WGS sequence"/>
</dbReference>
<protein>
    <submittedName>
        <fullName evidence="1">Uncharacterized protein</fullName>
    </submittedName>
</protein>
<evidence type="ECO:0000313" key="1">
    <source>
        <dbReference type="EMBL" id="GFO45348.1"/>
    </source>
</evidence>
<comment type="caution">
    <text evidence="1">The sequence shown here is derived from an EMBL/GenBank/DDBJ whole genome shotgun (WGS) entry which is preliminary data.</text>
</comment>
<dbReference type="AlphaFoldDB" id="A0AAV4DLZ5"/>
<reference evidence="1 2" key="1">
    <citation type="journal article" date="2021" name="Elife">
        <title>Chloroplast acquisition without the gene transfer in kleptoplastic sea slugs, Plakobranchus ocellatus.</title>
        <authorList>
            <person name="Maeda T."/>
            <person name="Takahashi S."/>
            <person name="Yoshida T."/>
            <person name="Shimamura S."/>
            <person name="Takaki Y."/>
            <person name="Nagai Y."/>
            <person name="Toyoda A."/>
            <person name="Suzuki Y."/>
            <person name="Arimoto A."/>
            <person name="Ishii H."/>
            <person name="Satoh N."/>
            <person name="Nishiyama T."/>
            <person name="Hasebe M."/>
            <person name="Maruyama T."/>
            <person name="Minagawa J."/>
            <person name="Obokata J."/>
            <person name="Shigenobu S."/>
        </authorList>
    </citation>
    <scope>NUCLEOTIDE SEQUENCE [LARGE SCALE GENOMIC DNA]</scope>
</reference>
<accession>A0AAV4DLZ5</accession>
<proteinExistence type="predicted"/>
<sequence length="115" mass="13684">MERKERKWRKTGDAKRIGTHADRNMHEAALDNILISKVVLPDNKVVENIYFGWDNFVMDEIERLIWKYHLGRPENYEMSVTTDKGTVVFESRRGVEFYRDELLDHLYVSLKPIAK</sequence>
<evidence type="ECO:0000313" key="2">
    <source>
        <dbReference type="Proteomes" id="UP000735302"/>
    </source>
</evidence>
<keyword evidence="2" id="KW-1185">Reference proteome</keyword>